<proteinExistence type="inferred from homology"/>
<keyword evidence="4 8" id="KW-0732">Signal</keyword>
<evidence type="ECO:0000256" key="3">
    <source>
        <dbReference type="ARBA" id="ARBA00022723"/>
    </source>
</evidence>
<accession>A0A7W6BFL9</accession>
<keyword evidence="10" id="KW-1185">Reference proteome</keyword>
<evidence type="ECO:0000256" key="5">
    <source>
        <dbReference type="ARBA" id="ARBA00022801"/>
    </source>
</evidence>
<gene>
    <name evidence="9" type="ORF">GGR43_001801</name>
</gene>
<feature type="chain" id="PRO_5031196133" evidence="8">
    <location>
        <begin position="21"/>
        <end position="525"/>
    </location>
</feature>
<protein>
    <submittedName>
        <fullName evidence="9">Feruloyl esterase</fullName>
        <ecNumber evidence="9">3.1.1.73</ecNumber>
    </submittedName>
</protein>
<keyword evidence="3" id="KW-0479">Metal-binding</keyword>
<dbReference type="GO" id="GO:0046872">
    <property type="term" value="F:metal ion binding"/>
    <property type="evidence" value="ECO:0007669"/>
    <property type="project" value="UniProtKB-KW"/>
</dbReference>
<keyword evidence="6" id="KW-0106">Calcium</keyword>
<evidence type="ECO:0000256" key="6">
    <source>
        <dbReference type="ARBA" id="ARBA00022837"/>
    </source>
</evidence>
<evidence type="ECO:0000256" key="1">
    <source>
        <dbReference type="ARBA" id="ARBA00006249"/>
    </source>
</evidence>
<sequence length="525" mass="55912">MASMRYAVLAVMVLPLLSCASGGAGGVANAPVGAAPPREAAASPAACAALAGRIGDLMVTAATPVMPAPAWTVETDSSYEPLPVTRPLCRVEGTIEGNIGFEAWLPHDWNGRLLAGGVGGPAGQFNYRDMSRRTEEGFATFSTDSGHKKTQTRWMADAKAREDYEHRATHLSAVAAKALVERFYGAPARRSYFLGCSGGGRQALKEMQVYPADFDGVIAGAPGPNMPLQSVRMMWFSLRAKQNPAAAPTDADWDLYEKAATNACDTLDGVKDGIISHPPACRFDIAALACKPGEAKACLAPEKVALMREIIAPLRDEAGKPMDGGLVAGVRTRPGPPSPLLRAMWADGIYDDPDWDEDSFRRTADLAAVHAKMPQLRADSTAIDPFLAGDRKAIIYQGWADPSTNAGPTIDYYSALAERYGGFDRISDNVRLFMVPGMYHCRGGPGPEAFGGSGHPTWPGQPDRDILWAMIRWVEQGQAPEQLNATGKSADGKSFVRPLCPYPARAVYKGGGADPASPGAFECAR</sequence>
<feature type="signal peptide" evidence="8">
    <location>
        <begin position="1"/>
        <end position="20"/>
    </location>
</feature>
<evidence type="ECO:0000256" key="7">
    <source>
        <dbReference type="ARBA" id="ARBA00023157"/>
    </source>
</evidence>
<evidence type="ECO:0000313" key="10">
    <source>
        <dbReference type="Proteomes" id="UP000571950"/>
    </source>
</evidence>
<dbReference type="AlphaFoldDB" id="A0A7W6BFL9"/>
<dbReference type="PANTHER" id="PTHR33938">
    <property type="entry name" value="FERULOYL ESTERASE B-RELATED"/>
    <property type="match status" value="1"/>
</dbReference>
<keyword evidence="5 9" id="KW-0378">Hydrolase</keyword>
<evidence type="ECO:0000256" key="8">
    <source>
        <dbReference type="SAM" id="SignalP"/>
    </source>
</evidence>
<evidence type="ECO:0000256" key="2">
    <source>
        <dbReference type="ARBA" id="ARBA00022487"/>
    </source>
</evidence>
<keyword evidence="7" id="KW-1015">Disulfide bond</keyword>
<dbReference type="EC" id="3.1.1.73" evidence="9"/>
<reference evidence="9 10" key="1">
    <citation type="submission" date="2020-08" db="EMBL/GenBank/DDBJ databases">
        <title>Genomic Encyclopedia of Type Strains, Phase IV (KMG-IV): sequencing the most valuable type-strain genomes for metagenomic binning, comparative biology and taxonomic classification.</title>
        <authorList>
            <person name="Goeker M."/>
        </authorList>
    </citation>
    <scope>NUCLEOTIDE SEQUENCE [LARGE SCALE GENOMIC DNA]</scope>
    <source>
        <strain evidence="9 10">DSM 26189</strain>
    </source>
</reference>
<evidence type="ECO:0000256" key="4">
    <source>
        <dbReference type="ARBA" id="ARBA00022729"/>
    </source>
</evidence>
<dbReference type="PANTHER" id="PTHR33938:SF15">
    <property type="entry name" value="FERULOYL ESTERASE B-RELATED"/>
    <property type="match status" value="1"/>
</dbReference>
<dbReference type="InterPro" id="IPR011118">
    <property type="entry name" value="Tannase/feruloyl_esterase"/>
</dbReference>
<comment type="similarity">
    <text evidence="1">Belongs to the tannase family.</text>
</comment>
<name>A0A7W6BFL9_9SPHN</name>
<dbReference type="GO" id="GO:0030600">
    <property type="term" value="F:feruloyl esterase activity"/>
    <property type="evidence" value="ECO:0007669"/>
    <property type="project" value="UniProtKB-EC"/>
</dbReference>
<dbReference type="EMBL" id="JACIDT010000005">
    <property type="protein sequence ID" value="MBB3926086.1"/>
    <property type="molecule type" value="Genomic_DNA"/>
</dbReference>
<organism evidence="9 10">
    <name type="scientific">Sphingobium jiangsuense</name>
    <dbReference type="NCBI Taxonomy" id="870476"/>
    <lineage>
        <taxon>Bacteria</taxon>
        <taxon>Pseudomonadati</taxon>
        <taxon>Pseudomonadota</taxon>
        <taxon>Alphaproteobacteria</taxon>
        <taxon>Sphingomonadales</taxon>
        <taxon>Sphingomonadaceae</taxon>
        <taxon>Sphingobium</taxon>
    </lineage>
</organism>
<keyword evidence="2" id="KW-0719">Serine esterase</keyword>
<dbReference type="Gene3D" id="3.40.50.1820">
    <property type="entry name" value="alpha/beta hydrolase"/>
    <property type="match status" value="1"/>
</dbReference>
<dbReference type="Proteomes" id="UP000571950">
    <property type="component" value="Unassembled WGS sequence"/>
</dbReference>
<dbReference type="InterPro" id="IPR029058">
    <property type="entry name" value="AB_hydrolase_fold"/>
</dbReference>
<comment type="caution">
    <text evidence="9">The sequence shown here is derived from an EMBL/GenBank/DDBJ whole genome shotgun (WGS) entry which is preliminary data.</text>
</comment>
<dbReference type="Pfam" id="PF07519">
    <property type="entry name" value="Tannase"/>
    <property type="match status" value="2"/>
</dbReference>
<dbReference type="SUPFAM" id="SSF53474">
    <property type="entry name" value="alpha/beta-Hydrolases"/>
    <property type="match status" value="1"/>
</dbReference>
<evidence type="ECO:0000313" key="9">
    <source>
        <dbReference type="EMBL" id="MBB3926086.1"/>
    </source>
</evidence>
<dbReference type="RefSeq" id="WP_246343445.1">
    <property type="nucleotide sequence ID" value="NZ_BSPS01000008.1"/>
</dbReference>